<reference evidence="1" key="1">
    <citation type="submission" date="2018-11" db="EMBL/GenBank/DDBJ databases">
        <authorList>
            <consortium name="Genoscope - CEA"/>
            <person name="William W."/>
        </authorList>
    </citation>
    <scope>NUCLEOTIDE SEQUENCE</scope>
</reference>
<gene>
    <name evidence="1" type="ORF">BOLC8T52363H</name>
</gene>
<dbReference type="EMBL" id="LR031879">
    <property type="protein sequence ID" value="VDD59134.1"/>
    <property type="molecule type" value="Genomic_DNA"/>
</dbReference>
<accession>A0A3P6GKI7</accession>
<sequence length="39" mass="4628">MRILRARIRYHHSFGSASCLRYWDLEEAFLDLSKGGPFQ</sequence>
<proteinExistence type="predicted"/>
<evidence type="ECO:0000313" key="1">
    <source>
        <dbReference type="EMBL" id="VDD59134.1"/>
    </source>
</evidence>
<dbReference type="AlphaFoldDB" id="A0A3P6GKI7"/>
<protein>
    <submittedName>
        <fullName evidence="1">Uncharacterized protein</fullName>
    </submittedName>
</protein>
<name>A0A3P6GKI7_BRAOL</name>
<organism evidence="1">
    <name type="scientific">Brassica oleracea</name>
    <name type="common">Wild cabbage</name>
    <dbReference type="NCBI Taxonomy" id="3712"/>
    <lineage>
        <taxon>Eukaryota</taxon>
        <taxon>Viridiplantae</taxon>
        <taxon>Streptophyta</taxon>
        <taxon>Embryophyta</taxon>
        <taxon>Tracheophyta</taxon>
        <taxon>Spermatophyta</taxon>
        <taxon>Magnoliopsida</taxon>
        <taxon>eudicotyledons</taxon>
        <taxon>Gunneridae</taxon>
        <taxon>Pentapetalae</taxon>
        <taxon>rosids</taxon>
        <taxon>malvids</taxon>
        <taxon>Brassicales</taxon>
        <taxon>Brassicaceae</taxon>
        <taxon>Brassiceae</taxon>
        <taxon>Brassica</taxon>
    </lineage>
</organism>